<protein>
    <submittedName>
        <fullName evidence="1">Uncharacterized protein</fullName>
    </submittedName>
</protein>
<name>A0A6N7KWI9_9ACTN</name>
<sequence>MLPGGKRKVRPDGVWQVPGIGVPVLMVEVDRSTMAVERVAAKFSRYRELCRTRVRDNDPARSGQEPADRMVHGWRCTWPRHSRAGYPPVALVVTDAGPVALAGRQQAVAELSVDCWLGRWCREVRDDNDDGWREYDDAVPIVATTLELLAEHGPLGPVWWRFGRSGRHSLIEALENPDNRAAYDLRQAAREDEEHKAHRELMDSLVCAGCGDVPEEESTWEYGRQGQVEWTRRPGGRCWSCHQEHTERLEREAEEQLEAARTANAALRPCWTCRGSIGGKEDSKLELREKARPDQLECPECVQARAAKDLGPLMLPAPTKRELVAALVSTPDDPWWEERVLHAKLFPPKARV</sequence>
<keyword evidence="2" id="KW-1185">Reference proteome</keyword>
<dbReference type="Pfam" id="PF13814">
    <property type="entry name" value="Replic_Relax"/>
    <property type="match status" value="1"/>
</dbReference>
<organism evidence="1 2">
    <name type="scientific">Streptomyces kaniharaensis</name>
    <dbReference type="NCBI Taxonomy" id="212423"/>
    <lineage>
        <taxon>Bacteria</taxon>
        <taxon>Bacillati</taxon>
        <taxon>Actinomycetota</taxon>
        <taxon>Actinomycetes</taxon>
        <taxon>Kitasatosporales</taxon>
        <taxon>Streptomycetaceae</taxon>
        <taxon>Streptomyces</taxon>
    </lineage>
</organism>
<dbReference type="EMBL" id="WBOF01000002">
    <property type="protein sequence ID" value="MQS16022.1"/>
    <property type="molecule type" value="Genomic_DNA"/>
</dbReference>
<dbReference type="Proteomes" id="UP000450000">
    <property type="component" value="Unassembled WGS sequence"/>
</dbReference>
<comment type="caution">
    <text evidence="1">The sequence shown here is derived from an EMBL/GenBank/DDBJ whole genome shotgun (WGS) entry which is preliminary data.</text>
</comment>
<evidence type="ECO:0000313" key="1">
    <source>
        <dbReference type="EMBL" id="MQS16022.1"/>
    </source>
</evidence>
<dbReference type="InterPro" id="IPR025855">
    <property type="entry name" value="Replic_Relax"/>
</dbReference>
<gene>
    <name evidence="1" type="ORF">F7Q99_28195</name>
</gene>
<accession>A0A6N7KWI9</accession>
<dbReference type="AlphaFoldDB" id="A0A6N7KWI9"/>
<proteinExistence type="predicted"/>
<reference evidence="1 2" key="1">
    <citation type="submission" date="2019-09" db="EMBL/GenBank/DDBJ databases">
        <title>Genome Sequences of Streptomyces kaniharaensis ATCC 21070.</title>
        <authorList>
            <person name="Zhu W."/>
            <person name="De Crecy-Lagard V."/>
            <person name="Richards N.G."/>
        </authorList>
    </citation>
    <scope>NUCLEOTIDE SEQUENCE [LARGE SCALE GENOMIC DNA]</scope>
    <source>
        <strain evidence="1 2">SF-557</strain>
    </source>
</reference>
<evidence type="ECO:0000313" key="2">
    <source>
        <dbReference type="Proteomes" id="UP000450000"/>
    </source>
</evidence>
<dbReference type="OrthoDB" id="4336626at2"/>